<evidence type="ECO:0000259" key="2">
    <source>
        <dbReference type="PROSITE" id="PS50198"/>
    </source>
</evidence>
<organism evidence="3 4">
    <name type="scientific">Aequorivita aurantiaca</name>
    <dbReference type="NCBI Taxonomy" id="3053356"/>
    <lineage>
        <taxon>Bacteria</taxon>
        <taxon>Pseudomonadati</taxon>
        <taxon>Bacteroidota</taxon>
        <taxon>Flavobacteriia</taxon>
        <taxon>Flavobacteriales</taxon>
        <taxon>Flavobacteriaceae</taxon>
        <taxon>Aequorivita</taxon>
    </lineage>
</organism>
<dbReference type="PANTHER" id="PTHR47245:SF2">
    <property type="entry name" value="PEPTIDYL-PROLYL CIS-TRANS ISOMERASE HP_0175-RELATED"/>
    <property type="match status" value="1"/>
</dbReference>
<dbReference type="Proteomes" id="UP001244787">
    <property type="component" value="Unassembled WGS sequence"/>
</dbReference>
<comment type="caution">
    <text evidence="3">The sequence shown here is derived from an EMBL/GenBank/DDBJ whole genome shotgun (WGS) entry which is preliminary data.</text>
</comment>
<dbReference type="Pfam" id="PF00639">
    <property type="entry name" value="Rotamase"/>
    <property type="match status" value="1"/>
</dbReference>
<dbReference type="SUPFAM" id="SSF54534">
    <property type="entry name" value="FKBP-like"/>
    <property type="match status" value="2"/>
</dbReference>
<dbReference type="InterPro" id="IPR000297">
    <property type="entry name" value="PPIase_PpiC"/>
</dbReference>
<feature type="domain" description="PpiC" evidence="2">
    <location>
        <begin position="121"/>
        <end position="223"/>
    </location>
</feature>
<evidence type="ECO:0000313" key="4">
    <source>
        <dbReference type="Proteomes" id="UP001244787"/>
    </source>
</evidence>
<proteinExistence type="predicted"/>
<dbReference type="EMBL" id="JAUGQQ010000007">
    <property type="protein sequence ID" value="MDN3724906.1"/>
    <property type="molecule type" value="Genomic_DNA"/>
</dbReference>
<gene>
    <name evidence="3" type="ORF">QRD02_10970</name>
</gene>
<dbReference type="PROSITE" id="PS50198">
    <property type="entry name" value="PPIC_PPIASE_2"/>
    <property type="match status" value="2"/>
</dbReference>
<name>A0ABT8DHM4_9FLAO</name>
<dbReference type="GO" id="GO:0003755">
    <property type="term" value="F:peptidyl-prolyl cis-trans isomerase activity"/>
    <property type="evidence" value="ECO:0007669"/>
    <property type="project" value="UniProtKB-EC"/>
</dbReference>
<sequence length="651" mass="75216">MKNFLTVCIFALLGITNVVSQNKKDVLMTINGKPVYASEFERVYKKNLDLVQDESQKDVDGYLQLFIDYKLKIAEAQAQGLDKEEDYLSEFSKYRDQLSRNYLFEDKVAEELAMEAYQRGKEDVAASHILIRVDYEALPQDTLAAFNKIKGIRERALKGEDFAKLAKTYSEEPGAKETEGNLGYFTVFNMVYPFETAAYNTPVGEISEIVRTSFGYHIIKVSDKRERMPKISVSHIMISDKKGARDFNPEERINEIYSMLQQGENFESLAKQFSDDKNSAVMGGKLKPFTKGDLRAPEFEDAAYSLKNPGDLSKPVKTDFGWHIIRLDEKFPMETFEQQKAELEKKVNEGDRSKIVTSATNKKIKEKYGFKKENNYLPFFDTYLTDDILKRKWVMTPIPADQNKTLFVIGDKKSTYIDFAKYIEERQRTTRPYKLKETLLVDFYDEFETKELKDYFKEKLEDENEDYAAILNEYRDGLLIFDVMDKNIWQKGKNDSIGVQQYYNKTKQDYHWKQRIDATIYAATSNEFAQRVQKMLGEGKTAEDIKTALNTGNKVNVLTTPGIFEVDQRELPNNLEIKTGISNIYPSNESFIVVNINEIIGPGPKSLEDVKGKVLSSYQNDLETSWMESLHAKYTVEVNKKTLKRVKKQLK</sequence>
<evidence type="ECO:0000313" key="3">
    <source>
        <dbReference type="EMBL" id="MDN3724906.1"/>
    </source>
</evidence>
<keyword evidence="1 3" id="KW-0413">Isomerase</keyword>
<dbReference type="Pfam" id="PF13616">
    <property type="entry name" value="Rotamase_3"/>
    <property type="match status" value="1"/>
</dbReference>
<keyword evidence="1" id="KW-0697">Rotamase</keyword>
<dbReference type="Gene3D" id="3.10.50.40">
    <property type="match status" value="2"/>
</dbReference>
<dbReference type="RefSeq" id="WP_290254996.1">
    <property type="nucleotide sequence ID" value="NZ_JAUGQQ010000007.1"/>
</dbReference>
<dbReference type="EC" id="5.2.1.8" evidence="3"/>
<dbReference type="InterPro" id="IPR046357">
    <property type="entry name" value="PPIase_dom_sf"/>
</dbReference>
<protein>
    <submittedName>
        <fullName evidence="3">Peptidylprolyl isomerase</fullName>
        <ecNumber evidence="3">5.2.1.8</ecNumber>
    </submittedName>
</protein>
<feature type="domain" description="PpiC" evidence="2">
    <location>
        <begin position="228"/>
        <end position="329"/>
    </location>
</feature>
<evidence type="ECO:0000256" key="1">
    <source>
        <dbReference type="PROSITE-ProRule" id="PRU00278"/>
    </source>
</evidence>
<keyword evidence="4" id="KW-1185">Reference proteome</keyword>
<accession>A0ABT8DHM4</accession>
<dbReference type="InterPro" id="IPR050245">
    <property type="entry name" value="PrsA_foldase"/>
</dbReference>
<reference evidence="3 4" key="1">
    <citation type="submission" date="2023-06" db="EMBL/GenBank/DDBJ databases">
        <authorList>
            <person name="Ye Y.-Q."/>
            <person name="Du Z.-J."/>
        </authorList>
    </citation>
    <scope>NUCLEOTIDE SEQUENCE [LARGE SCALE GENOMIC DNA]</scope>
    <source>
        <strain evidence="3 4">SDUM287046</strain>
    </source>
</reference>
<dbReference type="PANTHER" id="PTHR47245">
    <property type="entry name" value="PEPTIDYLPROLYL ISOMERASE"/>
    <property type="match status" value="1"/>
</dbReference>